<feature type="transmembrane region" description="Helical" evidence="1">
    <location>
        <begin position="179"/>
        <end position="198"/>
    </location>
</feature>
<dbReference type="Proteomes" id="UP001500469">
    <property type="component" value="Unassembled WGS sequence"/>
</dbReference>
<accession>A0ABN1N322</accession>
<proteinExistence type="predicted"/>
<evidence type="ECO:0008006" key="4">
    <source>
        <dbReference type="Google" id="ProtNLM"/>
    </source>
</evidence>
<organism evidence="2 3">
    <name type="scientific">Algoriphagus jejuensis</name>
    <dbReference type="NCBI Taxonomy" id="419934"/>
    <lineage>
        <taxon>Bacteria</taxon>
        <taxon>Pseudomonadati</taxon>
        <taxon>Bacteroidota</taxon>
        <taxon>Cytophagia</taxon>
        <taxon>Cytophagales</taxon>
        <taxon>Cyclobacteriaceae</taxon>
        <taxon>Algoriphagus</taxon>
    </lineage>
</organism>
<evidence type="ECO:0000313" key="3">
    <source>
        <dbReference type="Proteomes" id="UP001500469"/>
    </source>
</evidence>
<sequence>MINPSLKKSFLTYFLFLGVCIAGILWAKHLMPPSDSLRILDWATVAVLLVGLPFLILQKPAGIPEFWEKQISNKIRIWIPLAIGLGFGLLDVLLIKGILHPEPYADLPPFLQPFPYSIFLYFSGAFEVEVFSRLIPITLVLYIFSKIQQGKYQNQAFWVMAVLTTVRGPLEQMPDSPTWFVVYALISGFAMNFIQAIFFKKAGFIASLCVRLGHYLLWHILLGVYVELIELS</sequence>
<keyword evidence="1" id="KW-0812">Transmembrane</keyword>
<dbReference type="RefSeq" id="WP_343852929.1">
    <property type="nucleotide sequence ID" value="NZ_BAAAFI010000037.1"/>
</dbReference>
<name>A0ABN1N322_9BACT</name>
<feature type="transmembrane region" description="Helical" evidence="1">
    <location>
        <begin position="10"/>
        <end position="27"/>
    </location>
</feature>
<feature type="transmembrane region" description="Helical" evidence="1">
    <location>
        <begin position="77"/>
        <end position="99"/>
    </location>
</feature>
<protein>
    <recommendedName>
        <fullName evidence="4">CAAX prenyl protease-like protein</fullName>
    </recommendedName>
</protein>
<gene>
    <name evidence="2" type="ORF">GCM10009119_29470</name>
</gene>
<keyword evidence="1" id="KW-0472">Membrane</keyword>
<reference evidence="2 3" key="1">
    <citation type="journal article" date="2019" name="Int. J. Syst. Evol. Microbiol.">
        <title>The Global Catalogue of Microorganisms (GCM) 10K type strain sequencing project: providing services to taxonomists for standard genome sequencing and annotation.</title>
        <authorList>
            <consortium name="The Broad Institute Genomics Platform"/>
            <consortium name="The Broad Institute Genome Sequencing Center for Infectious Disease"/>
            <person name="Wu L."/>
            <person name="Ma J."/>
        </authorList>
    </citation>
    <scope>NUCLEOTIDE SEQUENCE [LARGE SCALE GENOMIC DNA]</scope>
    <source>
        <strain evidence="2 3">JCM 16112</strain>
    </source>
</reference>
<feature type="transmembrane region" description="Helical" evidence="1">
    <location>
        <begin position="205"/>
        <end position="226"/>
    </location>
</feature>
<keyword evidence="1" id="KW-1133">Transmembrane helix</keyword>
<keyword evidence="3" id="KW-1185">Reference proteome</keyword>
<dbReference type="EMBL" id="BAAAFI010000037">
    <property type="protein sequence ID" value="GAA0879977.1"/>
    <property type="molecule type" value="Genomic_DNA"/>
</dbReference>
<comment type="caution">
    <text evidence="2">The sequence shown here is derived from an EMBL/GenBank/DDBJ whole genome shotgun (WGS) entry which is preliminary data.</text>
</comment>
<evidence type="ECO:0000256" key="1">
    <source>
        <dbReference type="SAM" id="Phobius"/>
    </source>
</evidence>
<feature type="transmembrane region" description="Helical" evidence="1">
    <location>
        <begin position="39"/>
        <end position="57"/>
    </location>
</feature>
<evidence type="ECO:0000313" key="2">
    <source>
        <dbReference type="EMBL" id="GAA0879977.1"/>
    </source>
</evidence>